<dbReference type="InterPro" id="IPR000160">
    <property type="entry name" value="GGDEF_dom"/>
</dbReference>
<feature type="domain" description="GGDEF" evidence="10">
    <location>
        <begin position="702"/>
        <end position="840"/>
    </location>
</feature>
<evidence type="ECO:0000256" key="6">
    <source>
        <dbReference type="ARBA" id="ARBA00070616"/>
    </source>
</evidence>
<evidence type="ECO:0000256" key="5">
    <source>
        <dbReference type="ARBA" id="ARBA00059827"/>
    </source>
</evidence>
<dbReference type="EMBL" id="CP033119">
    <property type="protein sequence ID" value="AYO52181.1"/>
    <property type="molecule type" value="Genomic_DNA"/>
</dbReference>
<reference evidence="11 12" key="1">
    <citation type="submission" date="2018-10" db="EMBL/GenBank/DDBJ databases">
        <title>The complete genome of Acinetobacter wuhouensis strain WCHAW010062.</title>
        <authorList>
            <person name="Hu Y."/>
            <person name="Long H."/>
            <person name="Feng Y."/>
            <person name="Zong Z."/>
        </authorList>
    </citation>
    <scope>NUCLEOTIDE SEQUENCE [LARGE SCALE GENOMIC DNA]</scope>
    <source>
        <strain evidence="11 12">WCHAW010062</strain>
        <plasmid evidence="11 12">p1_010062</plasmid>
    </source>
</reference>
<dbReference type="CDD" id="cd01949">
    <property type="entry name" value="GGDEF"/>
    <property type="match status" value="1"/>
</dbReference>
<dbReference type="PANTHER" id="PTHR44757">
    <property type="entry name" value="DIGUANYLATE CYCLASE DGCP"/>
    <property type="match status" value="1"/>
</dbReference>
<dbReference type="SMART" id="SM00086">
    <property type="entry name" value="PAC"/>
    <property type="match status" value="3"/>
</dbReference>
<feature type="domain" description="EAL" evidence="9">
    <location>
        <begin position="849"/>
        <end position="1097"/>
    </location>
</feature>
<dbReference type="Proteomes" id="UP000279962">
    <property type="component" value="Plasmid p1_010062"/>
</dbReference>
<dbReference type="InterPro" id="IPR003018">
    <property type="entry name" value="GAF"/>
</dbReference>
<dbReference type="SUPFAM" id="SSF55073">
    <property type="entry name" value="Nucleotide cyclase"/>
    <property type="match status" value="1"/>
</dbReference>
<dbReference type="Pfam" id="PF13426">
    <property type="entry name" value="PAS_9"/>
    <property type="match status" value="2"/>
</dbReference>
<evidence type="ECO:0000259" key="8">
    <source>
        <dbReference type="PROSITE" id="PS50113"/>
    </source>
</evidence>
<keyword evidence="11" id="KW-0614">Plasmid</keyword>
<dbReference type="RefSeq" id="WP_087554004.1">
    <property type="nucleotide sequence ID" value="NZ_CP033119.1"/>
</dbReference>
<dbReference type="SMART" id="SM00091">
    <property type="entry name" value="PAS"/>
    <property type="match status" value="4"/>
</dbReference>
<keyword evidence="3" id="KW-0418">Kinase</keyword>
<evidence type="ECO:0000256" key="3">
    <source>
        <dbReference type="ARBA" id="ARBA00022777"/>
    </source>
</evidence>
<dbReference type="InterPro" id="IPR000700">
    <property type="entry name" value="PAS-assoc_C"/>
</dbReference>
<organism evidence="11 12">
    <name type="scientific">Acinetobacter wuhouensis</name>
    <dbReference type="NCBI Taxonomy" id="1879050"/>
    <lineage>
        <taxon>Bacteria</taxon>
        <taxon>Pseudomonadati</taxon>
        <taxon>Pseudomonadota</taxon>
        <taxon>Gammaproteobacteria</taxon>
        <taxon>Moraxellales</taxon>
        <taxon>Moraxellaceae</taxon>
        <taxon>Acinetobacter</taxon>
    </lineage>
</organism>
<dbReference type="Pfam" id="PF01590">
    <property type="entry name" value="GAF"/>
    <property type="match status" value="1"/>
</dbReference>
<dbReference type="InterPro" id="IPR029016">
    <property type="entry name" value="GAF-like_dom_sf"/>
</dbReference>
<dbReference type="InterPro" id="IPR035919">
    <property type="entry name" value="EAL_sf"/>
</dbReference>
<dbReference type="NCBIfam" id="TIGR00254">
    <property type="entry name" value="GGDEF"/>
    <property type="match status" value="1"/>
</dbReference>
<evidence type="ECO:0000256" key="2">
    <source>
        <dbReference type="ARBA" id="ARBA00022741"/>
    </source>
</evidence>
<evidence type="ECO:0000313" key="12">
    <source>
        <dbReference type="Proteomes" id="UP000279962"/>
    </source>
</evidence>
<feature type="domain" description="PAC" evidence="8">
    <location>
        <begin position="489"/>
        <end position="542"/>
    </location>
</feature>
<geneLocation type="plasmid" evidence="11 12">
    <name>p1_010062</name>
</geneLocation>
<dbReference type="Gene3D" id="3.30.450.40">
    <property type="match status" value="1"/>
</dbReference>
<feature type="domain" description="PAS" evidence="7">
    <location>
        <begin position="412"/>
        <end position="485"/>
    </location>
</feature>
<dbReference type="InterPro" id="IPR001610">
    <property type="entry name" value="PAC"/>
</dbReference>
<gene>
    <name evidence="11" type="ORF">CDG68_00050</name>
</gene>
<evidence type="ECO:0000313" key="11">
    <source>
        <dbReference type="EMBL" id="AYO52181.1"/>
    </source>
</evidence>
<keyword evidence="4" id="KW-0067">ATP-binding</keyword>
<evidence type="ECO:0000259" key="7">
    <source>
        <dbReference type="PROSITE" id="PS50112"/>
    </source>
</evidence>
<dbReference type="GO" id="GO:0005524">
    <property type="term" value="F:ATP binding"/>
    <property type="evidence" value="ECO:0007669"/>
    <property type="project" value="UniProtKB-KW"/>
</dbReference>
<dbReference type="SMART" id="SM00052">
    <property type="entry name" value="EAL"/>
    <property type="match status" value="1"/>
</dbReference>
<evidence type="ECO:0000256" key="4">
    <source>
        <dbReference type="ARBA" id="ARBA00022840"/>
    </source>
</evidence>
<dbReference type="Gene3D" id="3.30.450.20">
    <property type="entry name" value="PAS domain"/>
    <property type="match status" value="4"/>
</dbReference>
<dbReference type="PROSITE" id="PS50883">
    <property type="entry name" value="EAL"/>
    <property type="match status" value="1"/>
</dbReference>
<dbReference type="InterPro" id="IPR043128">
    <property type="entry name" value="Rev_trsase/Diguanyl_cyclase"/>
</dbReference>
<dbReference type="InterPro" id="IPR035965">
    <property type="entry name" value="PAS-like_dom_sf"/>
</dbReference>
<dbReference type="PROSITE" id="PS50112">
    <property type="entry name" value="PAS"/>
    <property type="match status" value="3"/>
</dbReference>
<accession>A0A3G2SWI1</accession>
<dbReference type="SUPFAM" id="SSF141868">
    <property type="entry name" value="EAL domain-like"/>
    <property type="match status" value="1"/>
</dbReference>
<evidence type="ECO:0000259" key="9">
    <source>
        <dbReference type="PROSITE" id="PS50883"/>
    </source>
</evidence>
<dbReference type="PROSITE" id="PS50887">
    <property type="entry name" value="GGDEF"/>
    <property type="match status" value="1"/>
</dbReference>
<feature type="domain" description="PAC" evidence="8">
    <location>
        <begin position="620"/>
        <end position="670"/>
    </location>
</feature>
<dbReference type="Gene3D" id="3.20.20.450">
    <property type="entry name" value="EAL domain"/>
    <property type="match status" value="1"/>
</dbReference>
<dbReference type="InterPro" id="IPR000014">
    <property type="entry name" value="PAS"/>
</dbReference>
<name>A0A3G2SWI1_9GAMM</name>
<dbReference type="InterPro" id="IPR001633">
    <property type="entry name" value="EAL_dom"/>
</dbReference>
<evidence type="ECO:0000256" key="1">
    <source>
        <dbReference type="ARBA" id="ARBA00022679"/>
    </source>
</evidence>
<dbReference type="SMART" id="SM00267">
    <property type="entry name" value="GGDEF"/>
    <property type="match status" value="1"/>
</dbReference>
<dbReference type="InterPro" id="IPR052155">
    <property type="entry name" value="Biofilm_reg_signaling"/>
</dbReference>
<dbReference type="InterPro" id="IPR013655">
    <property type="entry name" value="PAS_fold_3"/>
</dbReference>
<keyword evidence="1" id="KW-0808">Transferase</keyword>
<proteinExistence type="predicted"/>
<dbReference type="InterPro" id="IPR013656">
    <property type="entry name" value="PAS_4"/>
</dbReference>
<dbReference type="InterPro" id="IPR029787">
    <property type="entry name" value="Nucleotide_cyclase"/>
</dbReference>
<dbReference type="CDD" id="cd01948">
    <property type="entry name" value="EAL"/>
    <property type="match status" value="1"/>
</dbReference>
<dbReference type="GO" id="GO:0016301">
    <property type="term" value="F:kinase activity"/>
    <property type="evidence" value="ECO:0007669"/>
    <property type="project" value="UniProtKB-KW"/>
</dbReference>
<dbReference type="Pfam" id="PF08448">
    <property type="entry name" value="PAS_4"/>
    <property type="match status" value="1"/>
</dbReference>
<dbReference type="SUPFAM" id="SSF55785">
    <property type="entry name" value="PYP-like sensor domain (PAS domain)"/>
    <property type="match status" value="3"/>
</dbReference>
<comment type="function">
    <text evidence="5">Putative oxygen sensor; modulates the activity of FixJ, a transcriptional activator of nitrogen fixation fixK gene. FixL probably acts as a kinase that phosphorylates FixJ.</text>
</comment>
<dbReference type="PANTHER" id="PTHR44757:SF2">
    <property type="entry name" value="BIOFILM ARCHITECTURE MAINTENANCE PROTEIN MBAA"/>
    <property type="match status" value="1"/>
</dbReference>
<dbReference type="SMART" id="SM00065">
    <property type="entry name" value="GAF"/>
    <property type="match status" value="1"/>
</dbReference>
<dbReference type="CDD" id="cd00130">
    <property type="entry name" value="PAS"/>
    <property type="match status" value="3"/>
</dbReference>
<sequence length="1097" mass="123313">MNAPEFPVDEAARLLALQRTNLLDTPAEKRFDRITRLAASVFKVPICLISLVDSDRQWFKSKVGLDACETGRDISFCGHAILHEDILIVSDATKDERFSSNPLVTHAPHIRFYAGAPLRETSGQPIGTLCLIDSVARDFSAKEQQELREFADMVEYEIAKEDHPRLQEQFSKGMARKTSILATLPDMVFVIDRNFRFLVCKEHPDLLKPQQAILGRTVHEILPNELGHQLVECLKQAFCNNDVIHHNYTFEKSNQSFEVRYKKIDDNEVLVVIRNTTAQVEAQSEIRRLSEVARQTTNGVVITDVKGRVIWINEAFSFLTGYGIEEMQGKKPGELLKGPDTDPATVAIMRDALAQQNGFNVDIVNYSKAQNSYWVRIACNPLFSESGSLSGYIAIETDITKEKQDEELIRNSQNLLKAVIDANNIGTWHFNIQTGELIINDKWAALLGYTLSELLPANRSTWERLTHPDDLAYCATIIEKHVSGLIPIYEANLRMKHKNGEWIWINTRGRISSRTYDGKALWLLGTHFDINDQIIAEKALSDKSRQMEAVVEGLLDGIITIDGRGKILTFNQAAQEIFGYTEDETLGKNISMLMGSPHREHHDSYLSNYIERGVSDITGRIRELEALRKDGSMFPIELGVVEVQMAGEVNFIGVVRDITERKQRENEIHQLAFYDPLTLLPNRRLLLDKLTGAINHSVRTRNFSALFFLDLDNFKNLNDSAGHNKGDLLLCQVAERLVNSVRQGDTVARLGGDEFVIIASDLSHEPTLAANQAERLAQKIVSNLTREYNLDGLTYNSSASIGVTLFNSENLSKEDLLKQADMAMYKAKYAGRNGVQFFDPQMQVAVSSRAAIISDLYSAIQSQQFVLFYQKQVNHLKQCIGVEVLLRWIHPEKGMVSPLQFIPLAEETGLIVPIGKWVLEEACATLAKWSLDSEKQHLSIAVNISVVQFSKDNFVQTVLNALKTSGANPQLLKLEITETLLANNIPDVKAKMKELQQHGVTFSIDDFGTGYSSLSYLKQLPINQLKIDQGFVRDIINSSNDRAIAQAVITLADSMELQVIAEGVETEAQRALLQSMGCHTYQGYLYGKPCRIEELHF</sequence>
<evidence type="ECO:0000259" key="10">
    <source>
        <dbReference type="PROSITE" id="PS50887"/>
    </source>
</evidence>
<feature type="domain" description="PAC" evidence="8">
    <location>
        <begin position="357"/>
        <end position="411"/>
    </location>
</feature>
<dbReference type="Pfam" id="PF08447">
    <property type="entry name" value="PAS_3"/>
    <property type="match status" value="1"/>
</dbReference>
<dbReference type="SUPFAM" id="SSF55781">
    <property type="entry name" value="GAF domain-like"/>
    <property type="match status" value="1"/>
</dbReference>
<protein>
    <recommendedName>
        <fullName evidence="6">Sensor protein FixL</fullName>
    </recommendedName>
</protein>
<feature type="domain" description="PAS" evidence="7">
    <location>
        <begin position="282"/>
        <end position="356"/>
    </location>
</feature>
<dbReference type="Pfam" id="PF00563">
    <property type="entry name" value="EAL"/>
    <property type="match status" value="1"/>
</dbReference>
<dbReference type="NCBIfam" id="TIGR00229">
    <property type="entry name" value="sensory_box"/>
    <property type="match status" value="3"/>
</dbReference>
<keyword evidence="2" id="KW-0547">Nucleotide-binding</keyword>
<dbReference type="FunFam" id="3.30.450.20:FF:000060">
    <property type="entry name" value="Sensor protein FixL"/>
    <property type="match status" value="1"/>
</dbReference>
<dbReference type="AlphaFoldDB" id="A0A3G2SWI1"/>
<dbReference type="PROSITE" id="PS50113">
    <property type="entry name" value="PAC"/>
    <property type="match status" value="3"/>
</dbReference>
<dbReference type="Pfam" id="PF00990">
    <property type="entry name" value="GGDEF"/>
    <property type="match status" value="1"/>
</dbReference>
<dbReference type="Gene3D" id="3.30.70.270">
    <property type="match status" value="1"/>
</dbReference>
<feature type="domain" description="PAS" evidence="7">
    <location>
        <begin position="543"/>
        <end position="613"/>
    </location>
</feature>